<dbReference type="GO" id="GO:0005829">
    <property type="term" value="C:cytosol"/>
    <property type="evidence" value="ECO:0007669"/>
    <property type="project" value="TreeGrafter"/>
</dbReference>
<accession>A0AAU7JG00</accession>
<protein>
    <submittedName>
        <fullName evidence="2">Chemotaxis protein CheW</fullName>
    </submittedName>
</protein>
<dbReference type="AlphaFoldDB" id="A0AAU7JG00"/>
<dbReference type="EMBL" id="CP157484">
    <property type="protein sequence ID" value="XBO39065.1"/>
    <property type="molecule type" value="Genomic_DNA"/>
</dbReference>
<proteinExistence type="predicted"/>
<dbReference type="PANTHER" id="PTHR22617:SF23">
    <property type="entry name" value="CHEMOTAXIS PROTEIN CHEW"/>
    <property type="match status" value="1"/>
</dbReference>
<feature type="domain" description="CheW-like" evidence="1">
    <location>
        <begin position="25"/>
        <end position="167"/>
    </location>
</feature>
<dbReference type="SMART" id="SM00260">
    <property type="entry name" value="CheW"/>
    <property type="match status" value="1"/>
</dbReference>
<dbReference type="Gene3D" id="2.30.30.40">
    <property type="entry name" value="SH3 Domains"/>
    <property type="match status" value="1"/>
</dbReference>
<organism evidence="2">
    <name type="scientific">Alsobacter sp. KACC 23698</name>
    <dbReference type="NCBI Taxonomy" id="3149229"/>
    <lineage>
        <taxon>Bacteria</taxon>
        <taxon>Pseudomonadati</taxon>
        <taxon>Pseudomonadota</taxon>
        <taxon>Alphaproteobacteria</taxon>
        <taxon>Hyphomicrobiales</taxon>
        <taxon>Alsobacteraceae</taxon>
        <taxon>Alsobacter</taxon>
    </lineage>
</organism>
<dbReference type="Gene3D" id="2.40.50.180">
    <property type="entry name" value="CheA-289, Domain 4"/>
    <property type="match status" value="1"/>
</dbReference>
<reference evidence="2" key="1">
    <citation type="submission" date="2024-05" db="EMBL/GenBank/DDBJ databases">
        <authorList>
            <person name="Kim S."/>
            <person name="Heo J."/>
            <person name="Choi H."/>
            <person name="Choi Y."/>
            <person name="Kwon S.-W."/>
            <person name="Kim Y."/>
        </authorList>
    </citation>
    <scope>NUCLEOTIDE SEQUENCE</scope>
    <source>
        <strain evidence="2">KACC 23698</strain>
    </source>
</reference>
<dbReference type="PROSITE" id="PS50851">
    <property type="entry name" value="CHEW"/>
    <property type="match status" value="1"/>
</dbReference>
<dbReference type="InterPro" id="IPR036061">
    <property type="entry name" value="CheW-like_dom_sf"/>
</dbReference>
<evidence type="ECO:0000313" key="2">
    <source>
        <dbReference type="EMBL" id="XBO39065.1"/>
    </source>
</evidence>
<dbReference type="SUPFAM" id="SSF50341">
    <property type="entry name" value="CheW-like"/>
    <property type="match status" value="1"/>
</dbReference>
<dbReference type="InterPro" id="IPR039315">
    <property type="entry name" value="CheW"/>
</dbReference>
<dbReference type="Pfam" id="PF01584">
    <property type="entry name" value="CheW"/>
    <property type="match status" value="1"/>
</dbReference>
<name>A0AAU7JG00_9HYPH</name>
<dbReference type="PANTHER" id="PTHR22617">
    <property type="entry name" value="CHEMOTAXIS SENSOR HISTIDINE KINASE-RELATED"/>
    <property type="match status" value="1"/>
</dbReference>
<evidence type="ECO:0000259" key="1">
    <source>
        <dbReference type="PROSITE" id="PS50851"/>
    </source>
</evidence>
<gene>
    <name evidence="2" type="ORF">ABEG18_25880</name>
</gene>
<dbReference type="GO" id="GO:0007165">
    <property type="term" value="P:signal transduction"/>
    <property type="evidence" value="ECO:0007669"/>
    <property type="project" value="InterPro"/>
</dbReference>
<dbReference type="GO" id="GO:0006935">
    <property type="term" value="P:chemotaxis"/>
    <property type="evidence" value="ECO:0007669"/>
    <property type="project" value="InterPro"/>
</dbReference>
<dbReference type="InterPro" id="IPR002545">
    <property type="entry name" value="CheW-lke_dom"/>
</dbReference>
<sequence length="188" mass="19890">MELDARGPPLGAGAVAQAGLPIPNRLPILSLDVRGRACALRASAVREVLPLPRLHRPPEAPAALAGFMDVGGAVVPVVRLDVLLGLAGEDDADLFYGHVVRLRQDAAGGRVGLLVDRVTAMRSVSPDDLLPMRDDQSLNGLVEAEISDDGALTSLLAADRLLLEHERAALAQWSRRVAERAAQWSPAP</sequence>